<keyword evidence="8" id="KW-1185">Reference proteome</keyword>
<keyword evidence="3 5" id="KW-1133">Transmembrane helix</keyword>
<sequence length="443" mass="51070">MSMILKRKNILIGWFLFLLASFAYEKPIAILSSIDRLNPRLFDIATFTALFILPYLKKEKSFNPLFSKYKNLILWFGACAVFSLVVYSFPVEINQYVIFYYLKYLQELFILYVVYKILMQFVPVKQALIVFLLSGLFVFGYSLYEFYYGVVGEIEFAPGKFINKPVGIIWGPFGNTYFQIATYLPLLFILLLGYASIFTGLKRYILYLISFLIAWPLLFTGSRTGLGLLLITLTIYFVLRYKFSYGLVLVAIFSIVVLFATNNLSDKSFQTVERLETMESHDSNSLVGRLTIFSDFSLEKYTSDGILMPFFGGGFYVAPIDDKFRIGYGFHNIYVFAFEQAGLFGLFFFLLFLKEAFNYLKKALNLYSVNRKSIEFVFIAGVFSYFIAELIVGLAGHTFWRGFATNNFNTLRIIVLLMAVALYLRVQVKKKLISEEGVTTYVE</sequence>
<keyword evidence="2 5" id="KW-0812">Transmembrane</keyword>
<reference evidence="7" key="1">
    <citation type="submission" date="2021-02" db="EMBL/GenBank/DDBJ databases">
        <title>Salinimicrobium sp. nov. isolated from seawater in Tongyeong, Republic of Korea.</title>
        <authorList>
            <person name="Lee S.-J."/>
        </authorList>
    </citation>
    <scope>NUCLEOTIDE SEQUENCE</scope>
    <source>
        <strain evidence="7">HN-2-9-2</strain>
    </source>
</reference>
<feature type="transmembrane region" description="Helical" evidence="5">
    <location>
        <begin position="39"/>
        <end position="56"/>
    </location>
</feature>
<protein>
    <recommendedName>
        <fullName evidence="6">O-antigen ligase-related domain-containing protein</fullName>
    </recommendedName>
</protein>
<comment type="subcellular location">
    <subcellularLocation>
        <location evidence="1">Membrane</location>
        <topology evidence="1">Multi-pass membrane protein</topology>
    </subcellularLocation>
</comment>
<feature type="transmembrane region" description="Helical" evidence="5">
    <location>
        <begin position="72"/>
        <end position="90"/>
    </location>
</feature>
<dbReference type="Pfam" id="PF04932">
    <property type="entry name" value="Wzy_C"/>
    <property type="match status" value="1"/>
</dbReference>
<dbReference type="EMBL" id="CP069620">
    <property type="protein sequence ID" value="UZH54653.1"/>
    <property type="molecule type" value="Genomic_DNA"/>
</dbReference>
<keyword evidence="4 5" id="KW-0472">Membrane</keyword>
<feature type="transmembrane region" description="Helical" evidence="5">
    <location>
        <begin position="332"/>
        <end position="353"/>
    </location>
</feature>
<dbReference type="InterPro" id="IPR051533">
    <property type="entry name" value="WaaL-like"/>
</dbReference>
<dbReference type="Proteomes" id="UP001163981">
    <property type="component" value="Chromosome"/>
</dbReference>
<name>A0ABY6NP86_9FLAO</name>
<feature type="transmembrane region" description="Helical" evidence="5">
    <location>
        <begin position="127"/>
        <end position="144"/>
    </location>
</feature>
<gene>
    <name evidence="7" type="ORF">JRG66_11820</name>
</gene>
<feature type="transmembrane region" description="Helical" evidence="5">
    <location>
        <begin position="177"/>
        <end position="197"/>
    </location>
</feature>
<evidence type="ECO:0000256" key="4">
    <source>
        <dbReference type="ARBA" id="ARBA00023136"/>
    </source>
</evidence>
<accession>A0ABY6NP86</accession>
<feature type="transmembrane region" description="Helical" evidence="5">
    <location>
        <begin position="243"/>
        <end position="261"/>
    </location>
</feature>
<dbReference type="PANTHER" id="PTHR37422">
    <property type="entry name" value="TEICHURONIC ACID BIOSYNTHESIS PROTEIN TUAE"/>
    <property type="match status" value="1"/>
</dbReference>
<feature type="transmembrane region" description="Helical" evidence="5">
    <location>
        <begin position="96"/>
        <end position="115"/>
    </location>
</feature>
<evidence type="ECO:0000256" key="3">
    <source>
        <dbReference type="ARBA" id="ARBA00022989"/>
    </source>
</evidence>
<dbReference type="InterPro" id="IPR007016">
    <property type="entry name" value="O-antigen_ligase-rel_domated"/>
</dbReference>
<feature type="transmembrane region" description="Helical" evidence="5">
    <location>
        <begin position="374"/>
        <end position="396"/>
    </location>
</feature>
<evidence type="ECO:0000313" key="8">
    <source>
        <dbReference type="Proteomes" id="UP001163981"/>
    </source>
</evidence>
<evidence type="ECO:0000256" key="5">
    <source>
        <dbReference type="SAM" id="Phobius"/>
    </source>
</evidence>
<feature type="transmembrane region" description="Helical" evidence="5">
    <location>
        <begin position="204"/>
        <end position="237"/>
    </location>
</feature>
<evidence type="ECO:0000259" key="6">
    <source>
        <dbReference type="Pfam" id="PF04932"/>
    </source>
</evidence>
<dbReference type="PANTHER" id="PTHR37422:SF13">
    <property type="entry name" value="LIPOPOLYSACCHARIDE BIOSYNTHESIS PROTEIN PA4999-RELATED"/>
    <property type="match status" value="1"/>
</dbReference>
<evidence type="ECO:0000256" key="1">
    <source>
        <dbReference type="ARBA" id="ARBA00004141"/>
    </source>
</evidence>
<feature type="transmembrane region" description="Helical" evidence="5">
    <location>
        <begin position="408"/>
        <end position="426"/>
    </location>
</feature>
<proteinExistence type="predicted"/>
<feature type="domain" description="O-antigen ligase-related" evidence="6">
    <location>
        <begin position="209"/>
        <end position="350"/>
    </location>
</feature>
<organism evidence="7 8">
    <name type="scientific">Salinimicrobium tongyeongense</name>
    <dbReference type="NCBI Taxonomy" id="2809707"/>
    <lineage>
        <taxon>Bacteria</taxon>
        <taxon>Pseudomonadati</taxon>
        <taxon>Bacteroidota</taxon>
        <taxon>Flavobacteriia</taxon>
        <taxon>Flavobacteriales</taxon>
        <taxon>Flavobacteriaceae</taxon>
        <taxon>Salinimicrobium</taxon>
    </lineage>
</organism>
<feature type="transmembrane region" description="Helical" evidence="5">
    <location>
        <begin position="301"/>
        <end position="320"/>
    </location>
</feature>
<evidence type="ECO:0000313" key="7">
    <source>
        <dbReference type="EMBL" id="UZH54653.1"/>
    </source>
</evidence>
<evidence type="ECO:0000256" key="2">
    <source>
        <dbReference type="ARBA" id="ARBA00022692"/>
    </source>
</evidence>